<evidence type="ECO:0000313" key="1">
    <source>
        <dbReference type="EMBL" id="GGS37749.1"/>
    </source>
</evidence>
<evidence type="ECO:0000313" key="2">
    <source>
        <dbReference type="Proteomes" id="UP000620633"/>
    </source>
</evidence>
<proteinExistence type="predicted"/>
<name>A0ABQ2SR47_9DEIO</name>
<accession>A0ABQ2SR47</accession>
<keyword evidence="2" id="KW-1185">Reference proteome</keyword>
<dbReference type="RefSeq" id="WP_189103339.1">
    <property type="nucleotide sequence ID" value="NZ_BMQO01000022.1"/>
</dbReference>
<dbReference type="EMBL" id="BMQO01000022">
    <property type="protein sequence ID" value="GGS37749.1"/>
    <property type="molecule type" value="Genomic_DNA"/>
</dbReference>
<gene>
    <name evidence="1" type="ORF">GCM10008961_31600</name>
</gene>
<dbReference type="Proteomes" id="UP000620633">
    <property type="component" value="Unassembled WGS sequence"/>
</dbReference>
<comment type="caution">
    <text evidence="1">The sequence shown here is derived from an EMBL/GenBank/DDBJ whole genome shotgun (WGS) entry which is preliminary data.</text>
</comment>
<reference evidence="2" key="1">
    <citation type="journal article" date="2019" name="Int. J. Syst. Evol. Microbiol.">
        <title>The Global Catalogue of Microorganisms (GCM) 10K type strain sequencing project: providing services to taxonomists for standard genome sequencing and annotation.</title>
        <authorList>
            <consortium name="The Broad Institute Genomics Platform"/>
            <consortium name="The Broad Institute Genome Sequencing Center for Infectious Disease"/>
            <person name="Wu L."/>
            <person name="Ma J."/>
        </authorList>
    </citation>
    <scope>NUCLEOTIDE SEQUENCE [LARGE SCALE GENOMIC DNA]</scope>
    <source>
        <strain evidence="2">JCM 31406</strain>
    </source>
</reference>
<organism evidence="1 2">
    <name type="scientific">Deinococcus knuensis</name>
    <dbReference type="NCBI Taxonomy" id="1837380"/>
    <lineage>
        <taxon>Bacteria</taxon>
        <taxon>Thermotogati</taxon>
        <taxon>Deinococcota</taxon>
        <taxon>Deinococci</taxon>
        <taxon>Deinococcales</taxon>
        <taxon>Deinococcaceae</taxon>
        <taxon>Deinococcus</taxon>
    </lineage>
</organism>
<protein>
    <submittedName>
        <fullName evidence="1">Uncharacterized protein</fullName>
    </submittedName>
</protein>
<sequence length="158" mass="15987">MKVIFPAGPASRPADMRAARVHTAQPQPLPSGAWQVLTFEGQAFDSRAFHDPHAAPAQLTVPAGAGGVYVIGGFVSFVGDPAGRRVLAVLVNDEPVAYASAAGMPNGATAHVNASTVTLLGDGDRVALGALQDSGFPLTLNAPGDSPGAALWLARLPG</sequence>